<gene>
    <name evidence="1" type="ORF">SAMN05216269_103209</name>
</gene>
<dbReference type="Proteomes" id="UP000184092">
    <property type="component" value="Unassembled WGS sequence"/>
</dbReference>
<keyword evidence="2" id="KW-1185">Reference proteome</keyword>
<proteinExistence type="predicted"/>
<dbReference type="STRING" id="178356.SAMN05216269_103209"/>
<evidence type="ECO:0000313" key="1">
    <source>
        <dbReference type="EMBL" id="SHM25418.1"/>
    </source>
</evidence>
<organism evidence="1 2">
    <name type="scientific">Flavobacterium xinjiangense</name>
    <dbReference type="NCBI Taxonomy" id="178356"/>
    <lineage>
        <taxon>Bacteria</taxon>
        <taxon>Pseudomonadati</taxon>
        <taxon>Bacteroidota</taxon>
        <taxon>Flavobacteriia</taxon>
        <taxon>Flavobacteriales</taxon>
        <taxon>Flavobacteriaceae</taxon>
        <taxon>Flavobacterium</taxon>
    </lineage>
</organism>
<reference evidence="2" key="1">
    <citation type="submission" date="2016-11" db="EMBL/GenBank/DDBJ databases">
        <authorList>
            <person name="Varghese N."/>
            <person name="Submissions S."/>
        </authorList>
    </citation>
    <scope>NUCLEOTIDE SEQUENCE [LARGE SCALE GENOMIC DNA]</scope>
    <source>
        <strain evidence="2">CGMCC 1.2749</strain>
    </source>
</reference>
<protein>
    <submittedName>
        <fullName evidence="1">Uncharacterized protein</fullName>
    </submittedName>
</protein>
<dbReference type="EMBL" id="FRCL01000003">
    <property type="protein sequence ID" value="SHM25418.1"/>
    <property type="molecule type" value="Genomic_DNA"/>
</dbReference>
<sequence length="56" mass="6954">MKTNSRNHWELFYETKQPNEVSWTQENSKISLDYIRETDLYKSVNQNFVFCMFRKK</sequence>
<name>A0A1M7HAG4_9FLAO</name>
<accession>A0A1M7HAG4</accession>
<evidence type="ECO:0000313" key="2">
    <source>
        <dbReference type="Proteomes" id="UP000184092"/>
    </source>
</evidence>
<dbReference type="AlphaFoldDB" id="A0A1M7HAG4"/>